<dbReference type="GO" id="GO:0080120">
    <property type="term" value="P:CAAX-box protein maturation"/>
    <property type="evidence" value="ECO:0007669"/>
    <property type="project" value="UniProtKB-ARBA"/>
</dbReference>
<evidence type="ECO:0000259" key="3">
    <source>
        <dbReference type="Pfam" id="PF02517"/>
    </source>
</evidence>
<feature type="transmembrane region" description="Helical" evidence="2">
    <location>
        <begin position="255"/>
        <end position="280"/>
    </location>
</feature>
<dbReference type="EMBL" id="BMOC01000011">
    <property type="protein sequence ID" value="GGJ09358.1"/>
    <property type="molecule type" value="Genomic_DNA"/>
</dbReference>
<feature type="compositionally biased region" description="Low complexity" evidence="1">
    <location>
        <begin position="83"/>
        <end position="100"/>
    </location>
</feature>
<dbReference type="InterPro" id="IPR003675">
    <property type="entry name" value="Rce1/LyrA-like_dom"/>
</dbReference>
<feature type="compositionally biased region" description="Basic and acidic residues" evidence="1">
    <location>
        <begin position="126"/>
        <end position="136"/>
    </location>
</feature>
<dbReference type="PANTHER" id="PTHR36435">
    <property type="entry name" value="SLR1288 PROTEIN"/>
    <property type="match status" value="1"/>
</dbReference>
<accession>A0A830EIV1</accession>
<evidence type="ECO:0000313" key="4">
    <source>
        <dbReference type="EMBL" id="GGJ09358.1"/>
    </source>
</evidence>
<sequence length="342" mass="33812">MPEWATFVGFAFVATAGLLILSHASRGAVADGSGAVSGTDPSREPGSSTEAPAADGVGSTGADESDPDRQRSRAVDDGSTAPSAARSVDSGSVDASASTTVATDADVGADSEGFVLPKSGVAYRPTEPRSRPHRPGDGAASPSTTSLLANVAVSQGVFGALVLVGAWYAAIPARAFGVGPGTTGVTAVAAGVGLGVGLYIANEAGAVVAARFGLNVGDGQRLRSALAPDTPLGWALLLLVVLPVIAGFEELLFRGALVGVVAAGYDVSPWVLAVVASGAFALGHGAQGRLGVVVTGALGFVLAAAFVVTGSLLTVIVAHYLVNALEFVIHEGVGVEWSPDSA</sequence>
<keyword evidence="2" id="KW-1133">Transmembrane helix</keyword>
<dbReference type="InterPro" id="IPR052710">
    <property type="entry name" value="CAAX_protease"/>
</dbReference>
<keyword evidence="2" id="KW-0472">Membrane</keyword>
<dbReference type="Proteomes" id="UP000653099">
    <property type="component" value="Unassembled WGS sequence"/>
</dbReference>
<dbReference type="GO" id="GO:0004175">
    <property type="term" value="F:endopeptidase activity"/>
    <property type="evidence" value="ECO:0007669"/>
    <property type="project" value="UniProtKB-ARBA"/>
</dbReference>
<evidence type="ECO:0000256" key="1">
    <source>
        <dbReference type="SAM" id="MobiDB-lite"/>
    </source>
</evidence>
<name>A0A830EIV1_9EURY</name>
<feature type="domain" description="CAAX prenyl protease 2/Lysostaphin resistance protein A-like" evidence="3">
    <location>
        <begin position="233"/>
        <end position="325"/>
    </location>
</feature>
<dbReference type="AlphaFoldDB" id="A0A830EIV1"/>
<proteinExistence type="predicted"/>
<dbReference type="Pfam" id="PF02517">
    <property type="entry name" value="Rce1-like"/>
    <property type="match status" value="1"/>
</dbReference>
<keyword evidence="5" id="KW-1185">Reference proteome</keyword>
<gene>
    <name evidence="4" type="ORF">GCM10008995_18980</name>
</gene>
<feature type="region of interest" description="Disordered" evidence="1">
    <location>
        <begin position="29"/>
        <end position="100"/>
    </location>
</feature>
<reference evidence="4" key="2">
    <citation type="submission" date="2020-09" db="EMBL/GenBank/DDBJ databases">
        <authorList>
            <person name="Sun Q."/>
            <person name="Ohkuma M."/>
        </authorList>
    </citation>
    <scope>NUCLEOTIDE SEQUENCE</scope>
    <source>
        <strain evidence="4">JCM 14359</strain>
    </source>
</reference>
<feature type="compositionally biased region" description="Basic and acidic residues" evidence="1">
    <location>
        <begin position="67"/>
        <end position="76"/>
    </location>
</feature>
<protein>
    <recommendedName>
        <fullName evidence="3">CAAX prenyl protease 2/Lysostaphin resistance protein A-like domain-containing protein</fullName>
    </recommendedName>
</protein>
<comment type="caution">
    <text evidence="4">The sequence shown here is derived from an EMBL/GenBank/DDBJ whole genome shotgun (WGS) entry which is preliminary data.</text>
</comment>
<feature type="transmembrane region" description="Helical" evidence="2">
    <location>
        <begin position="231"/>
        <end position="248"/>
    </location>
</feature>
<feature type="compositionally biased region" description="Low complexity" evidence="1">
    <location>
        <begin position="29"/>
        <end position="38"/>
    </location>
</feature>
<evidence type="ECO:0000313" key="5">
    <source>
        <dbReference type="Proteomes" id="UP000653099"/>
    </source>
</evidence>
<evidence type="ECO:0000256" key="2">
    <source>
        <dbReference type="SAM" id="Phobius"/>
    </source>
</evidence>
<keyword evidence="2" id="KW-0812">Transmembrane</keyword>
<feature type="transmembrane region" description="Helical" evidence="2">
    <location>
        <begin position="182"/>
        <end position="201"/>
    </location>
</feature>
<dbReference type="RefSeq" id="WP_188787167.1">
    <property type="nucleotide sequence ID" value="NZ_BMOC01000011.1"/>
</dbReference>
<reference evidence="4" key="1">
    <citation type="journal article" date="2014" name="Int. J. Syst. Evol. Microbiol.">
        <title>Complete genome sequence of Corynebacterium casei LMG S-19264T (=DSM 44701T), isolated from a smear-ripened cheese.</title>
        <authorList>
            <consortium name="US DOE Joint Genome Institute (JGI-PGF)"/>
            <person name="Walter F."/>
            <person name="Albersmeier A."/>
            <person name="Kalinowski J."/>
            <person name="Ruckert C."/>
        </authorList>
    </citation>
    <scope>NUCLEOTIDE SEQUENCE</scope>
    <source>
        <strain evidence="4">JCM 14359</strain>
    </source>
</reference>
<feature type="region of interest" description="Disordered" evidence="1">
    <location>
        <begin position="112"/>
        <end position="143"/>
    </location>
</feature>
<dbReference type="OrthoDB" id="214851at2157"/>
<feature type="transmembrane region" description="Helical" evidence="2">
    <location>
        <begin position="147"/>
        <end position="170"/>
    </location>
</feature>
<dbReference type="PANTHER" id="PTHR36435:SF1">
    <property type="entry name" value="CAAX AMINO TERMINAL PROTEASE FAMILY PROTEIN"/>
    <property type="match status" value="1"/>
</dbReference>
<feature type="transmembrane region" description="Helical" evidence="2">
    <location>
        <begin position="300"/>
        <end position="322"/>
    </location>
</feature>
<organism evidence="4 5">
    <name type="scientific">Halobellus salinus</name>
    <dbReference type="NCBI Taxonomy" id="931585"/>
    <lineage>
        <taxon>Archaea</taxon>
        <taxon>Methanobacteriati</taxon>
        <taxon>Methanobacteriota</taxon>
        <taxon>Stenosarchaea group</taxon>
        <taxon>Halobacteria</taxon>
        <taxon>Halobacteriales</taxon>
        <taxon>Haloferacaceae</taxon>
        <taxon>Halobellus</taxon>
    </lineage>
</organism>